<proteinExistence type="predicted"/>
<gene>
    <name evidence="1" type="ORF">M9Y10_037777</name>
</gene>
<evidence type="ECO:0000313" key="2">
    <source>
        <dbReference type="Proteomes" id="UP001470230"/>
    </source>
</evidence>
<name>A0ABR2GSH7_9EUKA</name>
<evidence type="ECO:0008006" key="3">
    <source>
        <dbReference type="Google" id="ProtNLM"/>
    </source>
</evidence>
<keyword evidence="2" id="KW-1185">Reference proteome</keyword>
<reference evidence="1 2" key="1">
    <citation type="submission" date="2024-04" db="EMBL/GenBank/DDBJ databases">
        <title>Tritrichomonas musculus Genome.</title>
        <authorList>
            <person name="Alves-Ferreira E."/>
            <person name="Grigg M."/>
            <person name="Lorenzi H."/>
            <person name="Galac M."/>
        </authorList>
    </citation>
    <scope>NUCLEOTIDE SEQUENCE [LARGE SCALE GENOMIC DNA]</scope>
    <source>
        <strain evidence="1 2">EAF2021</strain>
    </source>
</reference>
<protein>
    <recommendedName>
        <fullName evidence="3">F5/8 type C domain-containing protein</fullName>
    </recommendedName>
</protein>
<dbReference type="Proteomes" id="UP001470230">
    <property type="component" value="Unassembled WGS sequence"/>
</dbReference>
<dbReference type="EMBL" id="JAPFFF010000065">
    <property type="protein sequence ID" value="KAK8836517.1"/>
    <property type="molecule type" value="Genomic_DNA"/>
</dbReference>
<comment type="caution">
    <text evidence="1">The sequence shown here is derived from an EMBL/GenBank/DDBJ whole genome shotgun (WGS) entry which is preliminary data.</text>
</comment>
<dbReference type="InterPro" id="IPR008979">
    <property type="entry name" value="Galactose-bd-like_sf"/>
</dbReference>
<dbReference type="Gene3D" id="2.60.120.260">
    <property type="entry name" value="Galactose-binding domain-like"/>
    <property type="match status" value="1"/>
</dbReference>
<evidence type="ECO:0000313" key="1">
    <source>
        <dbReference type="EMBL" id="KAK8836517.1"/>
    </source>
</evidence>
<organism evidence="1 2">
    <name type="scientific">Tritrichomonas musculus</name>
    <dbReference type="NCBI Taxonomy" id="1915356"/>
    <lineage>
        <taxon>Eukaryota</taxon>
        <taxon>Metamonada</taxon>
        <taxon>Parabasalia</taxon>
        <taxon>Tritrichomonadida</taxon>
        <taxon>Tritrichomonadidae</taxon>
        <taxon>Tritrichomonas</taxon>
    </lineage>
</organism>
<accession>A0ABR2GSH7</accession>
<dbReference type="SUPFAM" id="SSF49785">
    <property type="entry name" value="Galactose-binding domain-like"/>
    <property type="match status" value="1"/>
</dbReference>
<sequence>MSEAVEYETPVDCFRRLTQNDKSEKFDIIINISKDGERSFVFGTTQNKARIISKKIDEIFQIDPTITKYKLNVPNLIIKSNQNEEAERKINRSIEYLFKSTIEKVTISKEELEIIEVIKRLLGGYKDDNKMIKFDSIEESISYISTEFHDDSIRYLSIHLNEIIDGGQIFNLNEEIIDEIIDCYFNESRCREGLENGQKQEEVEEIFEKLSQKGSVSNVMHFLLACESDKYTKEMCEYIIENLSDEIIYKEQSQINRQFNQLLIHKADSKKQRVELIEYEGDELKGIISHLEDKFGENILSKGELKISDIGTHKHSDGSLSNIIKYDENHINEYYKNNNGDASDPVPDSSEGWIEIDFLKRKINITSYTLRTSYNGTNSCYHAKSWRIVGSNDRENWEVVDQQVNNPSLNGKYKQCRFECSRSDKYYRYIRYIQDDSWYLQREHNIYLTCVEFFGSILSE</sequence>